<proteinExistence type="predicted"/>
<name>A0AAE9K6J2_9CAUD</name>
<dbReference type="EMBL" id="OM236516">
    <property type="protein sequence ID" value="UNY48757.1"/>
    <property type="molecule type" value="Genomic_DNA"/>
</dbReference>
<accession>A0AAE9K6J2</accession>
<evidence type="ECO:0000313" key="2">
    <source>
        <dbReference type="Proteomes" id="UP000831021"/>
    </source>
</evidence>
<dbReference type="Proteomes" id="UP000831021">
    <property type="component" value="Segment"/>
</dbReference>
<gene>
    <name evidence="1" type="ORF">fado_42</name>
</gene>
<reference evidence="1 2" key="1">
    <citation type="submission" date="2022-01" db="EMBL/GenBank/DDBJ databases">
        <authorList>
            <person name="Stokar-Avihail A."/>
        </authorList>
    </citation>
    <scope>NUCLEOTIDE SEQUENCE [LARGE SCALE GENOMIC DNA]</scope>
</reference>
<keyword evidence="2" id="KW-1185">Reference proteome</keyword>
<dbReference type="Gene3D" id="3.40.1360.10">
    <property type="match status" value="1"/>
</dbReference>
<sequence length="366" mass="43166">MSELQDIKKRLLEEDKVEEIYHAMGCEYISYSGGRIEAQLPQRYHSNNKRAVQTKLNQWMTSAIRNKPDFKGSDTFRPDIFSLVSYIVHDKRGEEEIRHDLHNAKKFICESLGWTEYLKGKDYKTKKDYVAPLKAILKDKQRVKEVKPNPILPEEVLDEFYFYGKPLPYKGWIEEGISYNTQIMYGIGFDLESKRITIPMRNRFGQLVGVKGRIMKDEDDDRKYLYLYRYLNRLEWFNFHYAHPYILTEKKVFIFEAEKSCMKAFDNGVYNTLAIGASEISPEQVQMIKQIGLDIEIILCYDKGISLDEIRKNAEIFNGRKVYAMYDVDDLLTDKNSPIDQGIETWNKLLRDYVFEVKPKKKQVVN</sequence>
<organism evidence="1 2">
    <name type="scientific">Bacillus phage FADO</name>
    <dbReference type="NCBI Taxonomy" id="2917160"/>
    <lineage>
        <taxon>Viruses</taxon>
        <taxon>Duplodnaviria</taxon>
        <taxon>Heunggongvirae</taxon>
        <taxon>Uroviricota</taxon>
        <taxon>Caudoviricetes</taxon>
        <taxon>Heleneionescovirinae</taxon>
        <taxon>Zhangjivirus</taxon>
        <taxon>Zhangjivirus fado</taxon>
    </lineage>
</organism>
<evidence type="ECO:0000313" key="1">
    <source>
        <dbReference type="EMBL" id="UNY48757.1"/>
    </source>
</evidence>
<protein>
    <submittedName>
        <fullName evidence="1">Toprim domain containing protein</fullName>
    </submittedName>
</protein>
<dbReference type="SUPFAM" id="SSF56731">
    <property type="entry name" value="DNA primase core"/>
    <property type="match status" value="1"/>
</dbReference>